<dbReference type="Proteomes" id="UP000007802">
    <property type="component" value="Unassembled WGS sequence"/>
</dbReference>
<dbReference type="InterPro" id="IPR021842">
    <property type="entry name" value="DUF3435"/>
</dbReference>
<gene>
    <name evidence="2" type="ORF">BDDG_05793</name>
</gene>
<dbReference type="EMBL" id="GG749440">
    <property type="protein sequence ID" value="EGE82849.2"/>
    <property type="molecule type" value="Genomic_DNA"/>
</dbReference>
<protein>
    <submittedName>
        <fullName evidence="2">Uncharacterized protein</fullName>
    </submittedName>
</protein>
<dbReference type="HOGENOM" id="CLU_045549_0_0_1"/>
<dbReference type="PANTHER" id="PTHR37535">
    <property type="entry name" value="FLUG DOMAIN PROTEIN"/>
    <property type="match status" value="1"/>
</dbReference>
<feature type="compositionally biased region" description="Basic and acidic residues" evidence="1">
    <location>
        <begin position="215"/>
        <end position="232"/>
    </location>
</feature>
<organism evidence="2">
    <name type="scientific">Ajellomyces dermatitidis (strain ATCC 18188 / CBS 674.68)</name>
    <name type="common">Blastomyces dermatitidis</name>
    <dbReference type="NCBI Taxonomy" id="653446"/>
    <lineage>
        <taxon>Eukaryota</taxon>
        <taxon>Fungi</taxon>
        <taxon>Dikarya</taxon>
        <taxon>Ascomycota</taxon>
        <taxon>Pezizomycotina</taxon>
        <taxon>Eurotiomycetes</taxon>
        <taxon>Eurotiomycetidae</taxon>
        <taxon>Onygenales</taxon>
        <taxon>Ajellomycetaceae</taxon>
        <taxon>Blastomyces</taxon>
    </lineage>
</organism>
<dbReference type="AlphaFoldDB" id="F2THZ9"/>
<sequence>MSRHFLIGLGGGLTRDASRQSTVNSYWRVLKSLFVDKHGFSIDEGMREDCVNVHVNYKSHLIKLWGFRLLPKRKPSGTKGDLYPILHDHWTRCTKAYAGEKQRLYVAAGIPSFISGARLVSLFDTRVKKVDEEAKGKPTVVVVVCRSSKSIAGSQNRHSKETNSPDLQPKVGFWIRYRDGGSKAPRKCKREPSTSNERSHDSKAQQSHQFPQTTPDKEIISDTKYEESECHPSSDTNPDLGYIDEGSDSDERESIVSNEPEGDNDIELSMGSVEGGNGSDIVAGNDFDEVDRFVEDVTVDDPVAGRPNILLAKVTVLHTKSEDKKPRVLEDIYWQPIPSHLQGMNLKIKIKKLDQPVFRQPERTAEGYQTSETKPLKASTWQGYRRHVGLLSGLEYALTQYVWRRSLISAIISMWLVPLKL</sequence>
<dbReference type="Pfam" id="PF11917">
    <property type="entry name" value="DUF3435"/>
    <property type="match status" value="1"/>
</dbReference>
<feature type="compositionally biased region" description="Polar residues" evidence="1">
    <location>
        <begin position="204"/>
        <end position="214"/>
    </location>
</feature>
<feature type="region of interest" description="Disordered" evidence="1">
    <location>
        <begin position="152"/>
        <end position="281"/>
    </location>
</feature>
<name>F2THZ9_AJEDA</name>
<proteinExistence type="predicted"/>
<evidence type="ECO:0000313" key="2">
    <source>
        <dbReference type="EMBL" id="EGE82849.2"/>
    </source>
</evidence>
<dbReference type="PANTHER" id="PTHR37535:SF3">
    <property type="entry name" value="FLUG DOMAIN-CONTAINING PROTEIN"/>
    <property type="match status" value="1"/>
</dbReference>
<dbReference type="OrthoDB" id="4188324at2759"/>
<accession>F2THZ9</accession>
<reference evidence="2" key="1">
    <citation type="submission" date="2010-03" db="EMBL/GenBank/DDBJ databases">
        <title>Annotation of Blastomyces dermatitidis strain ATCC 18188.</title>
        <authorList>
            <consortium name="The Broad Institute Genome Sequencing Platform"/>
            <consortium name="Broad Institute Genome Sequencing Center for Infectious Disease."/>
            <person name="Cuomo C."/>
            <person name="Klein B."/>
            <person name="Sullivan T."/>
            <person name="Heitman J."/>
            <person name="Young S."/>
            <person name="Zeng Q."/>
            <person name="Gargeya S."/>
            <person name="Alvarado L."/>
            <person name="Berlin A.M."/>
            <person name="Chapman S.B."/>
            <person name="Chen Z."/>
            <person name="Freedman E."/>
            <person name="Gellesch M."/>
            <person name="Goldberg J."/>
            <person name="Griggs A."/>
            <person name="Gujja S."/>
            <person name="Heilman E."/>
            <person name="Heiman D."/>
            <person name="Howarth C."/>
            <person name="Mehta T."/>
            <person name="Neiman D."/>
            <person name="Pearson M."/>
            <person name="Roberts A."/>
            <person name="Saif S."/>
            <person name="Shea T."/>
            <person name="Shenoy N."/>
            <person name="Sisk P."/>
            <person name="Stolte C."/>
            <person name="Sykes S."/>
            <person name="White J."/>
            <person name="Yandava C."/>
            <person name="Haas B."/>
            <person name="Nusbaum C."/>
            <person name="Birren B."/>
        </authorList>
    </citation>
    <scope>NUCLEOTIDE SEQUENCE [LARGE SCALE GENOMIC DNA]</scope>
    <source>
        <strain evidence="2">ATCC 18188</strain>
    </source>
</reference>
<evidence type="ECO:0000256" key="1">
    <source>
        <dbReference type="SAM" id="MobiDB-lite"/>
    </source>
</evidence>